<dbReference type="CDD" id="cd00090">
    <property type="entry name" value="HTH_ARSR"/>
    <property type="match status" value="1"/>
</dbReference>
<dbReference type="Gene3D" id="3.30.70.920">
    <property type="match status" value="1"/>
</dbReference>
<dbReference type="InterPro" id="IPR011008">
    <property type="entry name" value="Dimeric_a/b-barrel"/>
</dbReference>
<dbReference type="PROSITE" id="PS50956">
    <property type="entry name" value="HTH_ASNC_2"/>
    <property type="match status" value="1"/>
</dbReference>
<dbReference type="InterPro" id="IPR000485">
    <property type="entry name" value="AsnC-type_HTH_dom"/>
</dbReference>
<dbReference type="SMART" id="SM00344">
    <property type="entry name" value="HTH_ASNC"/>
    <property type="match status" value="1"/>
</dbReference>
<evidence type="ECO:0000259" key="4">
    <source>
        <dbReference type="PROSITE" id="PS50956"/>
    </source>
</evidence>
<sequence>MDSIDLEIIAELKKNGRLSASQISKNINLSVPTISERMKRLEATNVIEGYTIKVNRKKNNENLLAFILVNLDGSKISEGFQKLVSANNAILECHHIAGAYDYLLKIALEDTTALDNFLSNVLNKSNGVRNSNTIIVLSTLKEEMNT</sequence>
<evidence type="ECO:0000313" key="5">
    <source>
        <dbReference type="EMBL" id="MEO1773264.1"/>
    </source>
</evidence>
<dbReference type="InterPro" id="IPR011991">
    <property type="entry name" value="ArsR-like_HTH"/>
</dbReference>
<evidence type="ECO:0000313" key="6">
    <source>
        <dbReference type="Proteomes" id="UP000664357"/>
    </source>
</evidence>
<evidence type="ECO:0000256" key="3">
    <source>
        <dbReference type="ARBA" id="ARBA00023163"/>
    </source>
</evidence>
<dbReference type="PRINTS" id="PR00033">
    <property type="entry name" value="HTHASNC"/>
</dbReference>
<comment type="caution">
    <text evidence="5">The sequence shown here is derived from an EMBL/GenBank/DDBJ whole genome shotgun (WGS) entry which is preliminary data.</text>
</comment>
<keyword evidence="1" id="KW-0805">Transcription regulation</keyword>
<dbReference type="InterPro" id="IPR019887">
    <property type="entry name" value="Tscrpt_reg_AsnC/Lrp_C"/>
</dbReference>
<feature type="domain" description="HTH asnC-type" evidence="4">
    <location>
        <begin position="1"/>
        <end position="62"/>
    </location>
</feature>
<keyword evidence="3" id="KW-0804">Transcription</keyword>
<dbReference type="RefSeq" id="WP_207705354.1">
    <property type="nucleotide sequence ID" value="NZ_JAFREL020000008.1"/>
</dbReference>
<name>A0ABV0EX76_9ENTE</name>
<protein>
    <submittedName>
        <fullName evidence="5">Lrp/AsnC family transcriptional regulator, leucine-responsive regulatory protein</fullName>
    </submittedName>
</protein>
<dbReference type="Pfam" id="PF01037">
    <property type="entry name" value="AsnC_trans_reg"/>
    <property type="match status" value="1"/>
</dbReference>
<dbReference type="InterPro" id="IPR019888">
    <property type="entry name" value="Tscrpt_reg_AsnC-like"/>
</dbReference>
<dbReference type="Pfam" id="PF13412">
    <property type="entry name" value="HTH_24"/>
    <property type="match status" value="1"/>
</dbReference>
<accession>A0ABV0EX76</accession>
<dbReference type="SUPFAM" id="SSF54909">
    <property type="entry name" value="Dimeric alpha+beta barrel"/>
    <property type="match status" value="1"/>
</dbReference>
<dbReference type="PANTHER" id="PTHR30154:SF53">
    <property type="entry name" value="HTH-TYPE TRANSCRIPTIONAL REGULATOR LRPC"/>
    <property type="match status" value="1"/>
</dbReference>
<dbReference type="Proteomes" id="UP000664357">
    <property type="component" value="Unassembled WGS sequence"/>
</dbReference>
<dbReference type="PANTHER" id="PTHR30154">
    <property type="entry name" value="LEUCINE-RESPONSIVE REGULATORY PROTEIN"/>
    <property type="match status" value="1"/>
</dbReference>
<dbReference type="SUPFAM" id="SSF46785">
    <property type="entry name" value="Winged helix' DNA-binding domain"/>
    <property type="match status" value="1"/>
</dbReference>
<dbReference type="Gene3D" id="1.10.10.10">
    <property type="entry name" value="Winged helix-like DNA-binding domain superfamily/Winged helix DNA-binding domain"/>
    <property type="match status" value="1"/>
</dbReference>
<keyword evidence="2" id="KW-0238">DNA-binding</keyword>
<dbReference type="InterPro" id="IPR036388">
    <property type="entry name" value="WH-like_DNA-bd_sf"/>
</dbReference>
<evidence type="ECO:0000256" key="2">
    <source>
        <dbReference type="ARBA" id="ARBA00023125"/>
    </source>
</evidence>
<dbReference type="EMBL" id="JAFREL020000008">
    <property type="protein sequence ID" value="MEO1773264.1"/>
    <property type="molecule type" value="Genomic_DNA"/>
</dbReference>
<keyword evidence="6" id="KW-1185">Reference proteome</keyword>
<reference evidence="5 6" key="1">
    <citation type="submission" date="2024-02" db="EMBL/GenBank/DDBJ databases">
        <title>The Genome Sequence of Enterococcus sp. DIV0159.</title>
        <authorList>
            <person name="Earl A."/>
            <person name="Manson A."/>
            <person name="Gilmore M."/>
            <person name="Sanders J."/>
            <person name="Shea T."/>
            <person name="Howe W."/>
            <person name="Livny J."/>
            <person name="Cuomo C."/>
            <person name="Neafsey D."/>
            <person name="Birren B."/>
        </authorList>
    </citation>
    <scope>NUCLEOTIDE SEQUENCE [LARGE SCALE GENOMIC DNA]</scope>
    <source>
        <strain evidence="5 6">665A</strain>
    </source>
</reference>
<proteinExistence type="predicted"/>
<organism evidence="5 6">
    <name type="scientific">Candidatus Enterococcus ferrettii</name>
    <dbReference type="NCBI Taxonomy" id="2815324"/>
    <lineage>
        <taxon>Bacteria</taxon>
        <taxon>Bacillati</taxon>
        <taxon>Bacillota</taxon>
        <taxon>Bacilli</taxon>
        <taxon>Lactobacillales</taxon>
        <taxon>Enterococcaceae</taxon>
        <taxon>Enterococcus</taxon>
    </lineage>
</organism>
<evidence type="ECO:0000256" key="1">
    <source>
        <dbReference type="ARBA" id="ARBA00023015"/>
    </source>
</evidence>
<gene>
    <name evidence="5" type="ORF">JZO67_005248</name>
</gene>
<dbReference type="InterPro" id="IPR036390">
    <property type="entry name" value="WH_DNA-bd_sf"/>
</dbReference>